<keyword evidence="5 6" id="KW-0496">Mitochondrion</keyword>
<feature type="domain" description="Isopropylmalate dehydrogenase-like" evidence="7">
    <location>
        <begin position="48"/>
        <end position="376"/>
    </location>
</feature>
<dbReference type="Gene3D" id="3.40.718.10">
    <property type="entry name" value="Isopropylmalate Dehydrogenase"/>
    <property type="match status" value="1"/>
</dbReference>
<dbReference type="GO" id="GO:0051287">
    <property type="term" value="F:NAD binding"/>
    <property type="evidence" value="ECO:0007669"/>
    <property type="project" value="UniProtKB-UniRule"/>
</dbReference>
<dbReference type="GO" id="GO:0000287">
    <property type="term" value="F:magnesium ion binding"/>
    <property type="evidence" value="ECO:0007669"/>
    <property type="project" value="UniProtKB-UniRule"/>
</dbReference>
<dbReference type="GO" id="GO:0006102">
    <property type="term" value="P:isocitrate metabolic process"/>
    <property type="evidence" value="ECO:0007669"/>
    <property type="project" value="TreeGrafter"/>
</dbReference>
<dbReference type="FunFam" id="3.40.718.10:FF:000001">
    <property type="entry name" value="Isocitrate dehydrogenase [NAD] subunit, mitochondrial"/>
    <property type="match status" value="1"/>
</dbReference>
<dbReference type="GO" id="GO:0016616">
    <property type="term" value="F:oxidoreductase activity, acting on the CH-OH group of donors, NAD or NADP as acceptor"/>
    <property type="evidence" value="ECO:0007669"/>
    <property type="project" value="InterPro"/>
</dbReference>
<accession>A0A913YAI3</accession>
<evidence type="ECO:0000256" key="2">
    <source>
        <dbReference type="ARBA" id="ARBA00007769"/>
    </source>
</evidence>
<dbReference type="GO" id="GO:0006099">
    <property type="term" value="P:tricarboxylic acid cycle"/>
    <property type="evidence" value="ECO:0007669"/>
    <property type="project" value="UniProtKB-UniRule"/>
</dbReference>
<evidence type="ECO:0000256" key="1">
    <source>
        <dbReference type="ARBA" id="ARBA00004173"/>
    </source>
</evidence>
<evidence type="ECO:0000256" key="5">
    <source>
        <dbReference type="ARBA" id="ARBA00023128"/>
    </source>
</evidence>
<dbReference type="AlphaFoldDB" id="A0A913YAI3"/>
<dbReference type="GO" id="GO:0005739">
    <property type="term" value="C:mitochondrion"/>
    <property type="evidence" value="ECO:0007669"/>
    <property type="project" value="UniProtKB-SubCell"/>
</dbReference>
<dbReference type="PROSITE" id="PS00470">
    <property type="entry name" value="IDH_IMDH"/>
    <property type="match status" value="1"/>
</dbReference>
<dbReference type="SMART" id="SM01329">
    <property type="entry name" value="Iso_dh"/>
    <property type="match status" value="1"/>
</dbReference>
<dbReference type="KEGG" id="epa:110254994"/>
<reference evidence="8" key="1">
    <citation type="submission" date="2022-11" db="UniProtKB">
        <authorList>
            <consortium name="EnsemblMetazoa"/>
        </authorList>
    </citation>
    <scope>IDENTIFICATION</scope>
</reference>
<name>A0A913YAI3_EXADI</name>
<evidence type="ECO:0000259" key="7">
    <source>
        <dbReference type="SMART" id="SM01329"/>
    </source>
</evidence>
<dbReference type="Pfam" id="PF00180">
    <property type="entry name" value="Iso_dh"/>
    <property type="match status" value="1"/>
</dbReference>
<comment type="subcellular location">
    <subcellularLocation>
        <location evidence="1 6">Mitochondrion</location>
    </subcellularLocation>
</comment>
<dbReference type="EnsemblMetazoa" id="XM_021062053.2">
    <property type="protein sequence ID" value="XP_020917712.1"/>
    <property type="gene ID" value="LOC110254994"/>
</dbReference>
<protein>
    <recommendedName>
        <fullName evidence="6">Isocitrate dehydrogenase [NAD] subunit, mitochondrial</fullName>
    </recommendedName>
</protein>
<dbReference type="Proteomes" id="UP000887567">
    <property type="component" value="Unplaced"/>
</dbReference>
<sequence length="390" mass="43023">MAVVFHRSFTKTLLQTCSRALSVVTKKNLAYSRDHSVPPLAKYGGRNTVTLIPGDGIGPEMVIAVKDIFRHVGVPVDFEELNVSGLHIVDQDSHEDAMDNAITSIKRNGVAIKGNLFTPLDTNPDFRSLNLELRLRLDLFANIVRCKSIPGIRTRHNDVDLVIIRQNTEGEYSQLEHENVPGVVETFKITTEEKCMQIAEYAFRYAERHGRKKVTAVHKANIMKMGDGLFLRVCDEEAKKYPNIEYNSMIIDNCCMQLVSNPQQFDVMLLPNLYGNIVSNIGASLVGGPGIVPGENIGPDYAVFESGSRHTGLDIKGLGISNPVSMLFASTLMLEYLEFTAYADLINKAIMDVIGKEILTADAGGSASTTDFLAALKDELDASPRVKQIY</sequence>
<dbReference type="InterPro" id="IPR004434">
    <property type="entry name" value="Isocitrate_DH_NAD"/>
</dbReference>
<dbReference type="SUPFAM" id="SSF53659">
    <property type="entry name" value="Isocitrate/Isopropylmalate dehydrogenase-like"/>
    <property type="match status" value="1"/>
</dbReference>
<organism evidence="8 9">
    <name type="scientific">Exaiptasia diaphana</name>
    <name type="common">Tropical sea anemone</name>
    <name type="synonym">Aiptasia pulchella</name>
    <dbReference type="NCBI Taxonomy" id="2652724"/>
    <lineage>
        <taxon>Eukaryota</taxon>
        <taxon>Metazoa</taxon>
        <taxon>Cnidaria</taxon>
        <taxon>Anthozoa</taxon>
        <taxon>Hexacorallia</taxon>
        <taxon>Actiniaria</taxon>
        <taxon>Aiptasiidae</taxon>
        <taxon>Exaiptasia</taxon>
    </lineage>
</organism>
<keyword evidence="3 6" id="KW-0816">Tricarboxylic acid cycle</keyword>
<evidence type="ECO:0000256" key="6">
    <source>
        <dbReference type="RuleBase" id="RU361266"/>
    </source>
</evidence>
<evidence type="ECO:0000256" key="4">
    <source>
        <dbReference type="ARBA" id="ARBA00022946"/>
    </source>
</evidence>
<dbReference type="OMA" id="PWSCDYY"/>
<comment type="similarity">
    <text evidence="2 6">Belongs to the isocitrate and isopropylmalate dehydrogenases family.</text>
</comment>
<dbReference type="PANTHER" id="PTHR11835:SF60">
    <property type="entry name" value="ISOCITRATE DEHYDROGENASE [NAD] SUBUNIT, MITOCHONDRIAL"/>
    <property type="match status" value="1"/>
</dbReference>
<evidence type="ECO:0000313" key="9">
    <source>
        <dbReference type="Proteomes" id="UP000887567"/>
    </source>
</evidence>
<dbReference type="OrthoDB" id="10261637at2759"/>
<keyword evidence="4 6" id="KW-0809">Transit peptide</keyword>
<dbReference type="InterPro" id="IPR019818">
    <property type="entry name" value="IsoCit/isopropylmalate_DH_CS"/>
</dbReference>
<dbReference type="GeneID" id="110254994"/>
<evidence type="ECO:0000313" key="8">
    <source>
        <dbReference type="EnsemblMetazoa" id="XP_020917712.1"/>
    </source>
</evidence>
<proteinExistence type="inferred from homology"/>
<dbReference type="InterPro" id="IPR024084">
    <property type="entry name" value="IsoPropMal-DH-like_dom"/>
</dbReference>
<evidence type="ECO:0000256" key="3">
    <source>
        <dbReference type="ARBA" id="ARBA00022532"/>
    </source>
</evidence>
<dbReference type="NCBIfam" id="TIGR00175">
    <property type="entry name" value="mito_nad_idh"/>
    <property type="match status" value="1"/>
</dbReference>
<keyword evidence="9" id="KW-1185">Reference proteome</keyword>
<dbReference type="RefSeq" id="XP_020917712.1">
    <property type="nucleotide sequence ID" value="XM_021062053.2"/>
</dbReference>
<dbReference type="PANTHER" id="PTHR11835">
    <property type="entry name" value="DECARBOXYLATING DEHYDROGENASES-ISOCITRATE, ISOPROPYLMALATE, TARTRATE"/>
    <property type="match status" value="1"/>
</dbReference>